<keyword evidence="1" id="KW-1133">Transmembrane helix</keyword>
<dbReference type="Proteomes" id="UP000051302">
    <property type="component" value="Unassembled WGS sequence"/>
</dbReference>
<evidence type="ECO:0000256" key="1">
    <source>
        <dbReference type="SAM" id="Phobius"/>
    </source>
</evidence>
<feature type="transmembrane region" description="Helical" evidence="1">
    <location>
        <begin position="21"/>
        <end position="39"/>
    </location>
</feature>
<dbReference type="EMBL" id="AZFV01000011">
    <property type="protein sequence ID" value="KRM17251.1"/>
    <property type="molecule type" value="Genomic_DNA"/>
</dbReference>
<name>A0A0R1WQA0_9LACO</name>
<proteinExistence type="predicted"/>
<dbReference type="STRING" id="1423774.FD31_GL000329"/>
<organism evidence="2 3">
    <name type="scientific">Companilactobacillus nantensis DSM 16982</name>
    <dbReference type="NCBI Taxonomy" id="1423774"/>
    <lineage>
        <taxon>Bacteria</taxon>
        <taxon>Bacillati</taxon>
        <taxon>Bacillota</taxon>
        <taxon>Bacilli</taxon>
        <taxon>Lactobacillales</taxon>
        <taxon>Lactobacillaceae</taxon>
        <taxon>Companilactobacillus</taxon>
    </lineage>
</organism>
<keyword evidence="1" id="KW-0812">Transmembrane</keyword>
<dbReference type="AlphaFoldDB" id="A0A0R1WQA0"/>
<comment type="caution">
    <text evidence="2">The sequence shown here is derived from an EMBL/GenBank/DDBJ whole genome shotgun (WGS) entry which is preliminary data.</text>
</comment>
<accession>A0A0R1WQA0</accession>
<reference evidence="2 3" key="1">
    <citation type="journal article" date="2015" name="Genome Announc.">
        <title>Expanding the biotechnology potential of lactobacilli through comparative genomics of 213 strains and associated genera.</title>
        <authorList>
            <person name="Sun Z."/>
            <person name="Harris H.M."/>
            <person name="McCann A."/>
            <person name="Guo C."/>
            <person name="Argimon S."/>
            <person name="Zhang W."/>
            <person name="Yang X."/>
            <person name="Jeffery I.B."/>
            <person name="Cooney J.C."/>
            <person name="Kagawa T.F."/>
            <person name="Liu W."/>
            <person name="Song Y."/>
            <person name="Salvetti E."/>
            <person name="Wrobel A."/>
            <person name="Rasinkangas P."/>
            <person name="Parkhill J."/>
            <person name="Rea M.C."/>
            <person name="O'Sullivan O."/>
            <person name="Ritari J."/>
            <person name="Douillard F.P."/>
            <person name="Paul Ross R."/>
            <person name="Yang R."/>
            <person name="Briner A.E."/>
            <person name="Felis G.E."/>
            <person name="de Vos W.M."/>
            <person name="Barrangou R."/>
            <person name="Klaenhammer T.R."/>
            <person name="Caufield P.W."/>
            <person name="Cui Y."/>
            <person name="Zhang H."/>
            <person name="O'Toole P.W."/>
        </authorList>
    </citation>
    <scope>NUCLEOTIDE SEQUENCE [LARGE SCALE GENOMIC DNA]</scope>
    <source>
        <strain evidence="2 3">DSM 16982</strain>
    </source>
</reference>
<gene>
    <name evidence="2" type="ORF">FD31_GL000329</name>
</gene>
<feature type="transmembrane region" description="Helical" evidence="1">
    <location>
        <begin position="59"/>
        <end position="78"/>
    </location>
</feature>
<dbReference type="PATRIC" id="fig|1423774.3.peg.336"/>
<sequence>MDKPNKLPKNVKRLFFFRINRSWFINGLETLALGITLIMSNHFIDRPPDFVMHIDEPLFSIPVSLIGVYVILASFHHLHGINQILVTFLPLFIWTFYFLMFLFHDIAMVQILGINRFSPDFTTMISFVIIVKILLEAFWSKPDW</sequence>
<feature type="transmembrane region" description="Helical" evidence="1">
    <location>
        <begin position="121"/>
        <end position="139"/>
    </location>
</feature>
<evidence type="ECO:0000313" key="2">
    <source>
        <dbReference type="EMBL" id="KRM17251.1"/>
    </source>
</evidence>
<feature type="transmembrane region" description="Helical" evidence="1">
    <location>
        <begin position="85"/>
        <end position="109"/>
    </location>
</feature>
<keyword evidence="1" id="KW-0472">Membrane</keyword>
<evidence type="ECO:0000313" key="3">
    <source>
        <dbReference type="Proteomes" id="UP000051302"/>
    </source>
</evidence>
<dbReference type="RefSeq" id="WP_057891909.1">
    <property type="nucleotide sequence ID" value="NZ_AZFV01000011.1"/>
</dbReference>
<keyword evidence="3" id="KW-1185">Reference proteome</keyword>
<protein>
    <submittedName>
        <fullName evidence="2">Uncharacterized protein</fullName>
    </submittedName>
</protein>